<evidence type="ECO:0000256" key="7">
    <source>
        <dbReference type="ARBA" id="ARBA00022927"/>
    </source>
</evidence>
<dbReference type="Pfam" id="PF14849">
    <property type="entry name" value="YidC_periplas"/>
    <property type="match status" value="1"/>
</dbReference>
<comment type="subunit">
    <text evidence="13">Interacts with the Sec translocase complex via SecD. Specifically interacts with transmembrane segments of nascent integral membrane proteins during membrane integration.</text>
</comment>
<dbReference type="NCBIfam" id="TIGR03592">
    <property type="entry name" value="yidC_oxa1_cterm"/>
    <property type="match status" value="1"/>
</dbReference>
<evidence type="ECO:0000256" key="12">
    <source>
        <dbReference type="ARBA" id="ARBA00033342"/>
    </source>
</evidence>
<keyword evidence="8 13" id="KW-1133">Transmembrane helix</keyword>
<reference evidence="16 17" key="1">
    <citation type="submission" date="2018-01" db="EMBL/GenBank/DDBJ databases">
        <title>Metagenomic assembled genomes from two thermal pools in the Uzon Caldera, Kamchatka, Russia.</title>
        <authorList>
            <person name="Wilkins L."/>
            <person name="Ettinger C."/>
        </authorList>
    </citation>
    <scope>NUCLEOTIDE SEQUENCE [LARGE SCALE GENOMIC DNA]</scope>
    <source>
        <strain evidence="16">ZAV-08</strain>
    </source>
</reference>
<feature type="domain" description="Membrane insertase YidC N-terminal" evidence="15">
    <location>
        <begin position="77"/>
        <end position="333"/>
    </location>
</feature>
<proteinExistence type="inferred from homology"/>
<evidence type="ECO:0000259" key="15">
    <source>
        <dbReference type="Pfam" id="PF14849"/>
    </source>
</evidence>
<keyword evidence="9 13" id="KW-0472">Membrane</keyword>
<dbReference type="PANTHER" id="PTHR12428:SF65">
    <property type="entry name" value="CYTOCHROME C OXIDASE ASSEMBLY PROTEIN COX18, MITOCHONDRIAL"/>
    <property type="match status" value="1"/>
</dbReference>
<protein>
    <recommendedName>
        <fullName evidence="3 13">Membrane protein insertase YidC</fullName>
    </recommendedName>
    <alternativeName>
        <fullName evidence="12 13">Foldase YidC</fullName>
    </alternativeName>
    <alternativeName>
        <fullName evidence="11 13">Membrane integrase YidC</fullName>
    </alternativeName>
    <alternativeName>
        <fullName evidence="13">Membrane protein YidC</fullName>
    </alternativeName>
</protein>
<dbReference type="InterPro" id="IPR019998">
    <property type="entry name" value="Membr_insert_YidC"/>
</dbReference>
<keyword evidence="5 13" id="KW-1003">Cell membrane</keyword>
<comment type="caution">
    <text evidence="16">The sequence shown here is derived from an EMBL/GenBank/DDBJ whole genome shotgun (WGS) entry which is preliminary data.</text>
</comment>
<dbReference type="GO" id="GO:0005886">
    <property type="term" value="C:plasma membrane"/>
    <property type="evidence" value="ECO:0007669"/>
    <property type="project" value="UniProtKB-SubCell"/>
</dbReference>
<keyword evidence="4 13" id="KW-0813">Transport</keyword>
<dbReference type="GO" id="GO:0051205">
    <property type="term" value="P:protein insertion into membrane"/>
    <property type="evidence" value="ECO:0007669"/>
    <property type="project" value="TreeGrafter"/>
</dbReference>
<dbReference type="PANTHER" id="PTHR12428">
    <property type="entry name" value="OXA1"/>
    <property type="match status" value="1"/>
</dbReference>
<keyword evidence="6 13" id="KW-0812">Transmembrane</keyword>
<evidence type="ECO:0000256" key="3">
    <source>
        <dbReference type="ARBA" id="ARBA00015325"/>
    </source>
</evidence>
<feature type="transmembrane region" description="Helical" evidence="13">
    <location>
        <begin position="493"/>
        <end position="512"/>
    </location>
</feature>
<evidence type="ECO:0000256" key="10">
    <source>
        <dbReference type="ARBA" id="ARBA00023186"/>
    </source>
</evidence>
<evidence type="ECO:0000259" key="14">
    <source>
        <dbReference type="Pfam" id="PF02096"/>
    </source>
</evidence>
<evidence type="ECO:0000256" key="8">
    <source>
        <dbReference type="ARBA" id="ARBA00022989"/>
    </source>
</evidence>
<keyword evidence="10 13" id="KW-0143">Chaperone</keyword>
<evidence type="ECO:0000256" key="13">
    <source>
        <dbReference type="HAMAP-Rule" id="MF_01810"/>
    </source>
</evidence>
<dbReference type="InterPro" id="IPR028053">
    <property type="entry name" value="Membr_insert_YidC_N"/>
</dbReference>
<organism evidence="16 17">
    <name type="scientific">Thermodesulfobacterium geofontis</name>
    <dbReference type="NCBI Taxonomy" id="1295609"/>
    <lineage>
        <taxon>Bacteria</taxon>
        <taxon>Pseudomonadati</taxon>
        <taxon>Thermodesulfobacteriota</taxon>
        <taxon>Thermodesulfobacteria</taxon>
        <taxon>Thermodesulfobacteriales</taxon>
        <taxon>Thermodesulfobacteriaceae</taxon>
        <taxon>Thermodesulfobacterium</taxon>
    </lineage>
</organism>
<accession>A0A2N7PPN9</accession>
<evidence type="ECO:0000256" key="4">
    <source>
        <dbReference type="ARBA" id="ARBA00022448"/>
    </source>
</evidence>
<dbReference type="PRINTS" id="PR00701">
    <property type="entry name" value="60KDINNERMP"/>
</dbReference>
<dbReference type="AlphaFoldDB" id="A0A2N7PPN9"/>
<feature type="transmembrane region" description="Helical" evidence="13">
    <location>
        <begin position="345"/>
        <end position="364"/>
    </location>
</feature>
<dbReference type="GO" id="GO:0032977">
    <property type="term" value="F:membrane insertase activity"/>
    <property type="evidence" value="ECO:0007669"/>
    <property type="project" value="InterPro"/>
</dbReference>
<keyword evidence="7 13" id="KW-0653">Protein transport</keyword>
<dbReference type="InterPro" id="IPR047196">
    <property type="entry name" value="YidC_ALB_C"/>
</dbReference>
<name>A0A2N7PPN9_9BACT</name>
<evidence type="ECO:0000256" key="6">
    <source>
        <dbReference type="ARBA" id="ARBA00022692"/>
    </source>
</evidence>
<feature type="transmembrane region" description="Helical" evidence="13">
    <location>
        <begin position="414"/>
        <end position="435"/>
    </location>
</feature>
<dbReference type="InterPro" id="IPR028055">
    <property type="entry name" value="YidC/Oxa/ALB_C"/>
</dbReference>
<gene>
    <name evidence="13" type="primary">yidC</name>
    <name evidence="16" type="ORF">C0190_01880</name>
</gene>
<evidence type="ECO:0000256" key="11">
    <source>
        <dbReference type="ARBA" id="ARBA00033245"/>
    </source>
</evidence>
<dbReference type="InterPro" id="IPR038221">
    <property type="entry name" value="YidC_periplasmic_sf"/>
</dbReference>
<comment type="subcellular location">
    <subcellularLocation>
        <location evidence="1">Cell inner membrane</location>
        <topology evidence="1">Multi-pass membrane protein</topology>
    </subcellularLocation>
    <subcellularLocation>
        <location evidence="13">Cell membrane</location>
        <topology evidence="13">Multi-pass membrane protein</topology>
    </subcellularLocation>
</comment>
<evidence type="ECO:0000256" key="5">
    <source>
        <dbReference type="ARBA" id="ARBA00022475"/>
    </source>
</evidence>
<dbReference type="CDD" id="cd19961">
    <property type="entry name" value="EcYidC-like_peri"/>
    <property type="match status" value="1"/>
</dbReference>
<feature type="transmembrane region" description="Helical" evidence="13">
    <location>
        <begin position="314"/>
        <end position="333"/>
    </location>
</feature>
<dbReference type="Gene3D" id="2.70.98.90">
    <property type="match status" value="1"/>
</dbReference>
<comment type="function">
    <text evidence="13">Required for the insertion and/or proper folding and/or complex formation of integral membrane proteins into the membrane. Involved in integration of membrane proteins that insert both dependently and independently of the Sec translocase complex, as well as at least some lipoproteins. Aids folding of multispanning membrane proteins.</text>
</comment>
<dbReference type="GO" id="GO:0015031">
    <property type="term" value="P:protein transport"/>
    <property type="evidence" value="ECO:0007669"/>
    <property type="project" value="UniProtKB-KW"/>
</dbReference>
<feature type="transmembrane region" description="Helical" evidence="13">
    <location>
        <begin position="6"/>
        <end position="24"/>
    </location>
</feature>
<dbReference type="InterPro" id="IPR001708">
    <property type="entry name" value="YidC/ALB3/OXA1/COX18"/>
</dbReference>
<dbReference type="Proteomes" id="UP000235460">
    <property type="component" value="Unassembled WGS sequence"/>
</dbReference>
<dbReference type="HAMAP" id="MF_01810">
    <property type="entry name" value="YidC_type1"/>
    <property type="match status" value="1"/>
</dbReference>
<evidence type="ECO:0000256" key="9">
    <source>
        <dbReference type="ARBA" id="ARBA00023136"/>
    </source>
</evidence>
<dbReference type="Pfam" id="PF02096">
    <property type="entry name" value="60KD_IMP"/>
    <property type="match status" value="1"/>
</dbReference>
<dbReference type="NCBIfam" id="TIGR03593">
    <property type="entry name" value="yidC_nterm"/>
    <property type="match status" value="1"/>
</dbReference>
<sequence length="540" mass="63092">MEKRVLLAVVLSVMVIIIFNYLYVKFIPSPQPTKISQNQSNNIEIKKEEPLKKEIKPEEIKISQVSSEELKNYILISPQYEVSITSLGARFNKFQLKNYSKEKNKKEPVNLISSPSEGLPLEIYLSSAPEVAVINYRGPEKNIFSLENATSQTISFLGSYKNITLEKTFTFKRNSYFIDLSFRISNQGNEVIKDGILLRGVFSPFVDGTKYVFKGPFYYTDHLNEIKLKKDLEDYTGNLKYLGYEDTYFMVALIPQNMGNATYRATFRNIDKNTQEFILWLPPFELKPNEEITYNFKLYMGPKKIEEMKKEYPLLGKALYFGIFDFIAKPLLYILKFSHRFTGNFGWDIIFITILLRILFFPLNQISYKSMKRMQEIQPIIQKLREKYKDDPQTLNKELMNVYKSYKINPFSGCLPILIQIPIFIAFYKVLLMAIELRHAPFMLWIDDLSAPERLYIGNFHIPYLGGIPLLTILMGASMFVQQKLSPSTTDPFQNRLMLLMPLFFIILFINFPSGLVLYWFVNNILSIIQQYFTLKLLKK</sequence>
<dbReference type="CDD" id="cd20070">
    <property type="entry name" value="5TM_YidC_Alb3"/>
    <property type="match status" value="1"/>
</dbReference>
<dbReference type="EMBL" id="PNIK01000028">
    <property type="protein sequence ID" value="PMP68207.1"/>
    <property type="molecule type" value="Genomic_DNA"/>
</dbReference>
<evidence type="ECO:0000256" key="2">
    <source>
        <dbReference type="ARBA" id="ARBA00010527"/>
    </source>
</evidence>
<evidence type="ECO:0000313" key="17">
    <source>
        <dbReference type="Proteomes" id="UP000235460"/>
    </source>
</evidence>
<dbReference type="PRINTS" id="PR01900">
    <property type="entry name" value="YIDCPROTEIN"/>
</dbReference>
<feature type="domain" description="Membrane insertase YidC/Oxa/ALB C-terminal" evidence="14">
    <location>
        <begin position="345"/>
        <end position="534"/>
    </location>
</feature>
<comment type="similarity">
    <text evidence="2 13">Belongs to the OXA1/ALB3/YidC family. Type 1 subfamily.</text>
</comment>
<feature type="transmembrane region" description="Helical" evidence="13">
    <location>
        <begin position="455"/>
        <end position="481"/>
    </location>
</feature>
<evidence type="ECO:0000256" key="1">
    <source>
        <dbReference type="ARBA" id="ARBA00004429"/>
    </source>
</evidence>
<evidence type="ECO:0000313" key="16">
    <source>
        <dbReference type="EMBL" id="PMP68207.1"/>
    </source>
</evidence>